<feature type="compositionally biased region" description="Basic and acidic residues" evidence="8">
    <location>
        <begin position="438"/>
        <end position="454"/>
    </location>
</feature>
<comment type="similarity">
    <text evidence="2">Belongs to the cyclophilin-type PPIase family.</text>
</comment>
<dbReference type="EMBL" id="KB741156">
    <property type="protein sequence ID" value="ENN73622.1"/>
    <property type="molecule type" value="Genomic_DNA"/>
</dbReference>
<dbReference type="STRING" id="77166.N6U4Y4"/>
<dbReference type="OrthoDB" id="47883at2759"/>
<dbReference type="InterPro" id="IPR015943">
    <property type="entry name" value="WD40/YVTN_repeat-like_dom_sf"/>
</dbReference>
<dbReference type="GO" id="GO:0005634">
    <property type="term" value="C:nucleus"/>
    <property type="evidence" value="ECO:0007669"/>
    <property type="project" value="UniProtKB-ARBA"/>
</dbReference>
<evidence type="ECO:0000313" key="12">
    <source>
        <dbReference type="Proteomes" id="UP000030742"/>
    </source>
</evidence>
<sequence length="958" mass="108109">MSEVGAADETPQEKRAHESDSDSESDLVGPSISEAVQPKKRKTLPFERLYLDNLPCAESYEKSYMHRDIITHTVVTPTDFIITASCDGHIKFWKKSEQGIEFVKHFRSHLGPIVKIAANCAGTLLGSASLDKSLKIFDVINFDMINMMKLDYTPGTVEWIHGSGDAIHTVAVTDQDSSKIFVYDGRGGSAPLNVLETIHLKPVTLISYNPQFDVAVSVDKSGMLEYWTGIRKDFAFPKNIQFESKLDTDLFEFAKNKTQPTSLTISPDGKKFATISTDRRVRVFNFLTGKLSRVYDETLPRFTELQQKSQQLPNMEFGRRMAVERDLEKSEAFHLANSAFDYSSNFIMYPTLLGIKLINLHTNKLVTLIGKNENLRMLNIALYQGSSRRSKAAVTLEMEASNNPTLEAVQPDPTLVCTAYKKSRFYLFSRREPDDFGGDQDRDIFNEKPSKEDTMSATENPAVQRLYENATIHTVFGDVHIKLFMKDCPKTVENFCVHSKNGYYNGHIFHRVIKGFMIQTGDPTGNGTGGESIWGDEFEDEIKPHLRHDRPYTVSMANAGPNTNGSQFFITLTPTPWLDNKHTVFGRVTRGMEVVQNISNVKTNQKTDKPYDEISIISISPGLDGSKCMSGSENTDGPTAHIDSPENAQRSASWLTTITKESLIEAHVKYHKLGLTEEELQNAALPNKAALMRSTTLRVLLYCGSLTLLISLLIGYDVLNVLLGIRCIVPHNYFTWEATRALSDCTFCSNVTQPIEFNNVTREMFEAYAYSSQPIVVRRAFLHWPAMKRFSWQFFKELYTGIEKSDDSECQFLHFKSDFISIRDVFAMSSARVSNLPGEKSWYVGWGNCDPLILEEMRRHYPKPHFLPEDAEIPSQEYVFMGYEDGATMHLDFINRLMWQAQLQGSKVWTLKPPPECQSRCQALQFLVHPGDAESGTTPQPSQTDSSACPSNQSMDNA</sequence>
<dbReference type="Pfam" id="PF00160">
    <property type="entry name" value="Pro_isomerase"/>
    <property type="match status" value="1"/>
</dbReference>
<feature type="region of interest" description="Disordered" evidence="8">
    <location>
        <begin position="931"/>
        <end position="958"/>
    </location>
</feature>
<evidence type="ECO:0000256" key="2">
    <source>
        <dbReference type="ARBA" id="ARBA00007365"/>
    </source>
</evidence>
<feature type="non-terminal residue" evidence="10">
    <location>
        <position position="958"/>
    </location>
</feature>
<dbReference type="PANTHER" id="PTHR45625">
    <property type="entry name" value="PEPTIDYL-PROLYL CIS-TRANS ISOMERASE-RELATED"/>
    <property type="match status" value="1"/>
</dbReference>
<dbReference type="CDD" id="cd01927">
    <property type="entry name" value="cyclophilin_WD40"/>
    <property type="match status" value="1"/>
</dbReference>
<dbReference type="SUPFAM" id="SSF50978">
    <property type="entry name" value="WD40 repeat-like"/>
    <property type="match status" value="1"/>
</dbReference>
<feature type="non-terminal residue" evidence="10">
    <location>
        <position position="1"/>
    </location>
</feature>
<organism evidence="10">
    <name type="scientific">Dendroctonus ponderosae</name>
    <name type="common">Mountain pine beetle</name>
    <dbReference type="NCBI Taxonomy" id="77166"/>
    <lineage>
        <taxon>Eukaryota</taxon>
        <taxon>Metazoa</taxon>
        <taxon>Ecdysozoa</taxon>
        <taxon>Arthropoda</taxon>
        <taxon>Hexapoda</taxon>
        <taxon>Insecta</taxon>
        <taxon>Pterygota</taxon>
        <taxon>Neoptera</taxon>
        <taxon>Endopterygota</taxon>
        <taxon>Coleoptera</taxon>
        <taxon>Polyphaga</taxon>
        <taxon>Cucujiformia</taxon>
        <taxon>Curculionidae</taxon>
        <taxon>Scolytinae</taxon>
        <taxon>Dendroctonus</taxon>
    </lineage>
</organism>
<keyword evidence="6" id="KW-0697">Rotamase</keyword>
<evidence type="ECO:0000256" key="5">
    <source>
        <dbReference type="ARBA" id="ARBA00022737"/>
    </source>
</evidence>
<reference evidence="10 12" key="1">
    <citation type="journal article" date="2013" name="Genome Biol.">
        <title>Draft genome of the mountain pine beetle, Dendroctonus ponderosae Hopkins, a major forest pest.</title>
        <authorList>
            <person name="Keeling C.I."/>
            <person name="Yuen M.M."/>
            <person name="Liao N.Y."/>
            <person name="Docking T.R."/>
            <person name="Chan S.K."/>
            <person name="Taylor G.A."/>
            <person name="Palmquist D.L."/>
            <person name="Jackman S.D."/>
            <person name="Nguyen A."/>
            <person name="Li M."/>
            <person name="Henderson H."/>
            <person name="Janes J.K."/>
            <person name="Zhao Y."/>
            <person name="Pandoh P."/>
            <person name="Moore R."/>
            <person name="Sperling F.A."/>
            <person name="Huber D.P."/>
            <person name="Birol I."/>
            <person name="Jones S.J."/>
            <person name="Bohlmann J."/>
        </authorList>
    </citation>
    <scope>NUCLEOTIDE SEQUENCE</scope>
</reference>
<dbReference type="InterPro" id="IPR036322">
    <property type="entry name" value="WD40_repeat_dom_sf"/>
</dbReference>
<name>N6U4Y4_DENPD</name>
<evidence type="ECO:0000313" key="10">
    <source>
        <dbReference type="EMBL" id="ENN73622.1"/>
    </source>
</evidence>
<dbReference type="SUPFAM" id="SSF51197">
    <property type="entry name" value="Clavaminate synthase-like"/>
    <property type="match status" value="1"/>
</dbReference>
<feature type="region of interest" description="Disordered" evidence="8">
    <location>
        <begin position="438"/>
        <end position="458"/>
    </location>
</feature>
<dbReference type="HOGENOM" id="CLU_308291_0_0_1"/>
<proteinExistence type="inferred from homology"/>
<dbReference type="PANTHER" id="PTHR45625:SF4">
    <property type="entry name" value="PEPTIDYLPROLYL ISOMERASE DOMAIN AND WD REPEAT-CONTAINING PROTEIN 1"/>
    <property type="match status" value="1"/>
</dbReference>
<dbReference type="FunFam" id="2.40.100.10:FF:000003">
    <property type="entry name" value="Peptidylprolyl isomerase domain and WD repeat-containing 1"/>
    <property type="match status" value="1"/>
</dbReference>
<keyword evidence="4" id="KW-0853">WD repeat</keyword>
<dbReference type="PRINTS" id="PR00153">
    <property type="entry name" value="CSAPPISMRASE"/>
</dbReference>
<gene>
    <name evidence="11" type="ORF">D910_04768</name>
    <name evidence="10" type="ORF">YQE_09869</name>
</gene>
<dbReference type="SMART" id="SM00320">
    <property type="entry name" value="WD40"/>
    <property type="match status" value="4"/>
</dbReference>
<evidence type="ECO:0000256" key="6">
    <source>
        <dbReference type="ARBA" id="ARBA00023110"/>
    </source>
</evidence>
<dbReference type="Gene3D" id="2.130.10.10">
    <property type="entry name" value="YVTN repeat-like/Quinoprotein amine dehydrogenase"/>
    <property type="match status" value="2"/>
</dbReference>
<keyword evidence="7" id="KW-0413">Isomerase</keyword>
<feature type="compositionally biased region" description="Basic and acidic residues" evidence="8">
    <location>
        <begin position="11"/>
        <end position="20"/>
    </location>
</feature>
<evidence type="ECO:0000256" key="4">
    <source>
        <dbReference type="ARBA" id="ARBA00022574"/>
    </source>
</evidence>
<dbReference type="SUPFAM" id="SSF50891">
    <property type="entry name" value="Cyclophilin-like"/>
    <property type="match status" value="1"/>
</dbReference>
<dbReference type="Proteomes" id="UP000030742">
    <property type="component" value="Unassembled WGS sequence"/>
</dbReference>
<comment type="catalytic activity">
    <reaction evidence="1">
        <text>[protein]-peptidylproline (omega=180) = [protein]-peptidylproline (omega=0)</text>
        <dbReference type="Rhea" id="RHEA:16237"/>
        <dbReference type="Rhea" id="RHEA-COMP:10747"/>
        <dbReference type="Rhea" id="RHEA-COMP:10748"/>
        <dbReference type="ChEBI" id="CHEBI:83833"/>
        <dbReference type="ChEBI" id="CHEBI:83834"/>
        <dbReference type="EC" id="5.2.1.8"/>
    </reaction>
</comment>
<dbReference type="InterPro" id="IPR044666">
    <property type="entry name" value="Cyclophilin_A-like"/>
</dbReference>
<dbReference type="InterPro" id="IPR001680">
    <property type="entry name" value="WD40_rpt"/>
</dbReference>
<accession>N6U4Y4</accession>
<evidence type="ECO:0000256" key="3">
    <source>
        <dbReference type="ARBA" id="ARBA00013194"/>
    </source>
</evidence>
<dbReference type="Gene3D" id="2.40.100.10">
    <property type="entry name" value="Cyclophilin-like"/>
    <property type="match status" value="1"/>
</dbReference>
<dbReference type="FunFam" id="2.130.10.10:FF:000450">
    <property type="entry name" value="Peptidylprolyl isomerase domain and WD-repeat protein 1"/>
    <property type="match status" value="1"/>
</dbReference>
<feature type="compositionally biased region" description="Polar residues" evidence="8">
    <location>
        <begin position="935"/>
        <end position="958"/>
    </location>
</feature>
<dbReference type="InterPro" id="IPR002130">
    <property type="entry name" value="Cyclophilin-type_PPIase_dom"/>
</dbReference>
<evidence type="ECO:0000259" key="9">
    <source>
        <dbReference type="PROSITE" id="PS50072"/>
    </source>
</evidence>
<evidence type="ECO:0000256" key="8">
    <source>
        <dbReference type="SAM" id="MobiDB-lite"/>
    </source>
</evidence>
<dbReference type="SUPFAM" id="SSF63829">
    <property type="entry name" value="Calcium-dependent phosphotriesterase"/>
    <property type="match status" value="1"/>
</dbReference>
<feature type="region of interest" description="Disordered" evidence="8">
    <location>
        <begin position="1"/>
        <end position="34"/>
    </location>
</feature>
<dbReference type="InterPro" id="IPR029000">
    <property type="entry name" value="Cyclophilin-like_dom_sf"/>
</dbReference>
<dbReference type="EC" id="5.2.1.8" evidence="3"/>
<dbReference type="GO" id="GO:0003755">
    <property type="term" value="F:peptidyl-prolyl cis-trans isomerase activity"/>
    <property type="evidence" value="ECO:0007669"/>
    <property type="project" value="UniProtKB-KW"/>
</dbReference>
<evidence type="ECO:0000256" key="1">
    <source>
        <dbReference type="ARBA" id="ARBA00000971"/>
    </source>
</evidence>
<dbReference type="AlphaFoldDB" id="N6U4Y4"/>
<dbReference type="Gene3D" id="2.60.120.650">
    <property type="entry name" value="Cupin"/>
    <property type="match status" value="1"/>
</dbReference>
<protein>
    <recommendedName>
        <fullName evidence="3">peptidylprolyl isomerase</fullName>
        <ecNumber evidence="3">5.2.1.8</ecNumber>
    </recommendedName>
</protein>
<feature type="domain" description="PPIase cyclophilin-type" evidence="9">
    <location>
        <begin position="466"/>
        <end position="621"/>
    </location>
</feature>
<dbReference type="PROSITE" id="PS50072">
    <property type="entry name" value="CSA_PPIASE_2"/>
    <property type="match status" value="1"/>
</dbReference>
<dbReference type="EMBL" id="KB631941">
    <property type="protein sequence ID" value="ERL87373.1"/>
    <property type="molecule type" value="Genomic_DNA"/>
</dbReference>
<evidence type="ECO:0000256" key="7">
    <source>
        <dbReference type="ARBA" id="ARBA00023235"/>
    </source>
</evidence>
<keyword evidence="5" id="KW-0677">Repeat</keyword>
<evidence type="ECO:0000313" key="11">
    <source>
        <dbReference type="EMBL" id="ERL87373.1"/>
    </source>
</evidence>